<comment type="cofactor">
    <cofactor evidence="1">
        <name>pyrroloquinoline quinone</name>
        <dbReference type="ChEBI" id="CHEBI:58442"/>
    </cofactor>
</comment>
<reference evidence="5 6" key="1">
    <citation type="submission" date="2019-12" db="EMBL/GenBank/DDBJ databases">
        <title>Maritimibacter sp. nov. sp. isolated from sea sand.</title>
        <authorList>
            <person name="Kim J."/>
            <person name="Jeong S.E."/>
            <person name="Jung H.S."/>
            <person name="Jeon C.O."/>
        </authorList>
    </citation>
    <scope>NUCLEOTIDE SEQUENCE [LARGE SCALE GENOMIC DNA]</scope>
    <source>
        <strain evidence="5 6">DP07</strain>
    </source>
</reference>
<keyword evidence="3" id="KW-0560">Oxidoreductase</keyword>
<dbReference type="InterPro" id="IPR011047">
    <property type="entry name" value="Quinoprotein_ADH-like_sf"/>
</dbReference>
<gene>
    <name evidence="5" type="ORF">GQE99_18230</name>
</gene>
<keyword evidence="6" id="KW-1185">Reference proteome</keyword>
<comment type="caution">
    <text evidence="5">The sequence shown here is derived from an EMBL/GenBank/DDBJ whole genome shotgun (WGS) entry which is preliminary data.</text>
</comment>
<dbReference type="InterPro" id="IPR018391">
    <property type="entry name" value="PQQ_b-propeller_rpt"/>
</dbReference>
<dbReference type="SUPFAM" id="SSF50998">
    <property type="entry name" value="Quinoprotein alcohol dehydrogenase-like"/>
    <property type="match status" value="1"/>
</dbReference>
<dbReference type="Pfam" id="PF01011">
    <property type="entry name" value="PQQ"/>
    <property type="match status" value="1"/>
</dbReference>
<dbReference type="AlphaFoldDB" id="A0A845M6S0"/>
<protein>
    <submittedName>
        <fullName evidence="5">PQQ-binding-like beta-propeller repeat protein</fullName>
    </submittedName>
</protein>
<dbReference type="GO" id="GO:0016491">
    <property type="term" value="F:oxidoreductase activity"/>
    <property type="evidence" value="ECO:0007669"/>
    <property type="project" value="UniProtKB-KW"/>
</dbReference>
<dbReference type="PANTHER" id="PTHR32303:SF20">
    <property type="entry name" value="QUINOPROTEIN ETHANOL DEHYDROGENASE"/>
    <property type="match status" value="1"/>
</dbReference>
<evidence type="ECO:0000259" key="4">
    <source>
        <dbReference type="Pfam" id="PF01011"/>
    </source>
</evidence>
<dbReference type="EMBL" id="WTUX01000019">
    <property type="protein sequence ID" value="MZR14962.1"/>
    <property type="molecule type" value="Genomic_DNA"/>
</dbReference>
<dbReference type="InterPro" id="IPR002372">
    <property type="entry name" value="PQQ_rpt_dom"/>
</dbReference>
<sequence>MVPAAAGRLAFGADGYEGRNVKMKITNLSVAALAATGLFVSGAVAEPATPERLEMSAMGDEAANWLTVHGNYSSHRYSPLDEITPENVGDMELAFAVPLGGTEPSAFGAGAMETTPLVKDGKLYVTDPWGTPYKIDVSSGEKGQIEWICDTAVDRDPSLGILVANRGLALSGDLVVTNLPDGRVVACDDASGDIVWEKQVADQPGEGFTGAPLAVGDKIIVGQSYGDWATRGWIAALDAATGDEIWRFYTVPEPGQPGSETWLCEESGNPDCWKTGGAAAWVTGSYDPETNTLIYGTGNPVPMYDPEYRPGDNLYSNSAIALDADTGELKWHFQYTPGDYLDYDEVGSHLLIDQEVDGEMRKVVAHFGRNGIFYNLDRNNGSFINSGQYVEKLNWTPGIDPKTGKPVNYDPNASLQSYAEDVTLRRDGGPIENCPHLQGGINFWPTAYNPETGQAYGHSIEGCSELETVPVAPEDVIPGTIFTGGSNSDSGEMDGSILRVNAATGEVDNKTIREYPGYAGVMLTPGLVWVGELDGTFGAYDADTLEQLWSINVGGVFKAPAMTYAVDGKQYVAITAGPLGLGSFGHPEIEQTQVANMLYVFAL</sequence>
<evidence type="ECO:0000256" key="3">
    <source>
        <dbReference type="ARBA" id="ARBA00023002"/>
    </source>
</evidence>
<feature type="domain" description="Pyrrolo-quinoline quinone repeat" evidence="4">
    <location>
        <begin position="65"/>
        <end position="382"/>
    </location>
</feature>
<dbReference type="SMART" id="SM00564">
    <property type="entry name" value="PQQ"/>
    <property type="match status" value="5"/>
</dbReference>
<evidence type="ECO:0000313" key="6">
    <source>
        <dbReference type="Proteomes" id="UP000467322"/>
    </source>
</evidence>
<evidence type="ECO:0000256" key="2">
    <source>
        <dbReference type="ARBA" id="ARBA00008156"/>
    </source>
</evidence>
<dbReference type="PANTHER" id="PTHR32303">
    <property type="entry name" value="QUINOPROTEIN ALCOHOL DEHYDROGENASE (CYTOCHROME C)"/>
    <property type="match status" value="1"/>
</dbReference>
<evidence type="ECO:0000313" key="5">
    <source>
        <dbReference type="EMBL" id="MZR14962.1"/>
    </source>
</evidence>
<evidence type="ECO:0000256" key="1">
    <source>
        <dbReference type="ARBA" id="ARBA00001931"/>
    </source>
</evidence>
<accession>A0A845M6S0</accession>
<name>A0A845M6S0_9RHOB</name>
<dbReference type="Proteomes" id="UP000467322">
    <property type="component" value="Unassembled WGS sequence"/>
</dbReference>
<comment type="similarity">
    <text evidence="2">Belongs to the bacterial PQQ dehydrogenase family.</text>
</comment>
<dbReference type="Gene3D" id="2.140.10.10">
    <property type="entry name" value="Quinoprotein alcohol dehydrogenase-like superfamily"/>
    <property type="match status" value="1"/>
</dbReference>
<proteinExistence type="inferred from homology"/>
<organism evidence="5 6">
    <name type="scientific">Maritimibacter harenae</name>
    <dbReference type="NCBI Taxonomy" id="2606218"/>
    <lineage>
        <taxon>Bacteria</taxon>
        <taxon>Pseudomonadati</taxon>
        <taxon>Pseudomonadota</taxon>
        <taxon>Alphaproteobacteria</taxon>
        <taxon>Rhodobacterales</taxon>
        <taxon>Roseobacteraceae</taxon>
        <taxon>Maritimibacter</taxon>
    </lineage>
</organism>